<dbReference type="Proteomes" id="UP000009183">
    <property type="component" value="Chromosome 19"/>
</dbReference>
<proteinExistence type="predicted"/>
<dbReference type="PaxDb" id="29760-VIT_19s0027g01020.t01"/>
<accession>D7SWU2</accession>
<gene>
    <name evidence="1" type="ordered locus">VIT_19s0027g01020</name>
</gene>
<dbReference type="EMBL" id="FN595234">
    <property type="protein sequence ID" value="CBI21742.3"/>
    <property type="molecule type" value="Genomic_DNA"/>
</dbReference>
<reference evidence="2" key="1">
    <citation type="journal article" date="2007" name="Nature">
        <title>The grapevine genome sequence suggests ancestral hexaploidization in major angiosperm phyla.</title>
        <authorList>
            <consortium name="The French-Italian Public Consortium for Grapevine Genome Characterization."/>
            <person name="Jaillon O."/>
            <person name="Aury J.-M."/>
            <person name="Noel B."/>
            <person name="Policriti A."/>
            <person name="Clepet C."/>
            <person name="Casagrande A."/>
            <person name="Choisne N."/>
            <person name="Aubourg S."/>
            <person name="Vitulo N."/>
            <person name="Jubin C."/>
            <person name="Vezzi A."/>
            <person name="Legeai F."/>
            <person name="Hugueney P."/>
            <person name="Dasilva C."/>
            <person name="Horner D."/>
            <person name="Mica E."/>
            <person name="Jublot D."/>
            <person name="Poulain J."/>
            <person name="Bruyere C."/>
            <person name="Billault A."/>
            <person name="Segurens B."/>
            <person name="Gouyvenoux M."/>
            <person name="Ugarte E."/>
            <person name="Cattonaro F."/>
            <person name="Anthouard V."/>
            <person name="Vico V."/>
            <person name="Del Fabbro C."/>
            <person name="Alaux M."/>
            <person name="Di Gaspero G."/>
            <person name="Dumas V."/>
            <person name="Felice N."/>
            <person name="Paillard S."/>
            <person name="Juman I."/>
            <person name="Moroldo M."/>
            <person name="Scalabrin S."/>
            <person name="Canaguier A."/>
            <person name="Le Clainche I."/>
            <person name="Malacrida G."/>
            <person name="Durand E."/>
            <person name="Pesole G."/>
            <person name="Laucou V."/>
            <person name="Chatelet P."/>
            <person name="Merdinoglu D."/>
            <person name="Delledonne M."/>
            <person name="Pezzotti M."/>
            <person name="Lecharny A."/>
            <person name="Scarpelli C."/>
            <person name="Artiguenave F."/>
            <person name="Pe M.E."/>
            <person name="Valle G."/>
            <person name="Morgante M."/>
            <person name="Caboche M."/>
            <person name="Adam-Blondon A.-F."/>
            <person name="Weissenbach J."/>
            <person name="Quetier F."/>
            <person name="Wincker P."/>
        </authorList>
    </citation>
    <scope>NUCLEOTIDE SEQUENCE [LARGE SCALE GENOMIC DNA]</scope>
    <source>
        <strain evidence="2">cv. Pinot noir / PN40024</strain>
    </source>
</reference>
<keyword evidence="2" id="KW-1185">Reference proteome</keyword>
<sequence length="72" mass="7662">MGRGRCVCMGGVCDIPHRIGEKVPNAIYVESPLSREGLFGFKVDNIYTVGSGLLQMVSEPIPDPDVGVCLAP</sequence>
<name>D7SWU2_VITVI</name>
<organism evidence="1 2">
    <name type="scientific">Vitis vinifera</name>
    <name type="common">Grape</name>
    <dbReference type="NCBI Taxonomy" id="29760"/>
    <lineage>
        <taxon>Eukaryota</taxon>
        <taxon>Viridiplantae</taxon>
        <taxon>Streptophyta</taxon>
        <taxon>Embryophyta</taxon>
        <taxon>Tracheophyta</taxon>
        <taxon>Spermatophyta</taxon>
        <taxon>Magnoliopsida</taxon>
        <taxon>eudicotyledons</taxon>
        <taxon>Gunneridae</taxon>
        <taxon>Pentapetalae</taxon>
        <taxon>rosids</taxon>
        <taxon>Vitales</taxon>
        <taxon>Vitaceae</taxon>
        <taxon>Viteae</taxon>
        <taxon>Vitis</taxon>
    </lineage>
</organism>
<dbReference type="HOGENOM" id="CLU_2727394_0_0_1"/>
<evidence type="ECO:0000313" key="2">
    <source>
        <dbReference type="Proteomes" id="UP000009183"/>
    </source>
</evidence>
<dbReference type="AlphaFoldDB" id="D7SWU2"/>
<evidence type="ECO:0000313" key="1">
    <source>
        <dbReference type="EMBL" id="CBI21742.3"/>
    </source>
</evidence>
<dbReference type="InParanoid" id="D7SWU2"/>
<protein>
    <submittedName>
        <fullName evidence="1">Uncharacterized protein</fullName>
    </submittedName>
</protein>